<sequence>MKDSSESYLPLKADEFLRRDLRQPYSCFSATKDIDWVFNLSANMGGIGFITKVGAEVMHDNALININLLEACRLYDVKRMLFTSSACIYPTYRQENVNVKALKEEFALPANPDNYYGWEKLFTEKLMEAYKRDYGSDIRIARLHNVYGNCGTFMGGREKAPAALCRKAALAKDGDSIVVWGDGKQTRSFLYIDDCVNGLWMLMNSDCDKPLNIGSDRLVTIDELAKMIIAISGKNLRIKHDLSKPQGVRGRNADLSLVKQVIGWEPKVSLEEGLTQTYRWIEGMVKNG</sequence>
<dbReference type="Gene3D" id="3.90.25.10">
    <property type="entry name" value="UDP-galactose 4-epimerase, domain 1"/>
    <property type="match status" value="1"/>
</dbReference>
<dbReference type="InterPro" id="IPR036291">
    <property type="entry name" value="NAD(P)-bd_dom_sf"/>
</dbReference>
<dbReference type="EMBL" id="MT144336">
    <property type="protein sequence ID" value="QJA52402.1"/>
    <property type="molecule type" value="Genomic_DNA"/>
</dbReference>
<name>A0A6H1ZY65_9ZZZZ</name>
<proteinExistence type="predicted"/>
<dbReference type="Gene3D" id="3.40.50.720">
    <property type="entry name" value="NAD(P)-binding Rossmann-like Domain"/>
    <property type="match status" value="1"/>
</dbReference>
<protein>
    <submittedName>
        <fullName evidence="2">Putative NADH dehydrogenase</fullName>
    </submittedName>
</protein>
<accession>A0A6H1ZY65</accession>
<gene>
    <name evidence="2" type="ORF">TM448A02684_0010</name>
</gene>
<reference evidence="2" key="1">
    <citation type="submission" date="2020-03" db="EMBL/GenBank/DDBJ databases">
        <title>The deep terrestrial virosphere.</title>
        <authorList>
            <person name="Holmfeldt K."/>
            <person name="Nilsson E."/>
            <person name="Simone D."/>
            <person name="Lopez-Fernandez M."/>
            <person name="Wu X."/>
            <person name="de Brujin I."/>
            <person name="Lundin D."/>
            <person name="Andersson A."/>
            <person name="Bertilsson S."/>
            <person name="Dopson M."/>
        </authorList>
    </citation>
    <scope>NUCLEOTIDE SEQUENCE</scope>
    <source>
        <strain evidence="2">TM448A02684</strain>
    </source>
</reference>
<dbReference type="GO" id="GO:0050577">
    <property type="term" value="F:GDP-L-fucose synthase activity"/>
    <property type="evidence" value="ECO:0007669"/>
    <property type="project" value="TreeGrafter"/>
</dbReference>
<dbReference type="SUPFAM" id="SSF51735">
    <property type="entry name" value="NAD(P)-binding Rossmann-fold domains"/>
    <property type="match status" value="1"/>
</dbReference>
<dbReference type="PANTHER" id="PTHR43238:SF1">
    <property type="entry name" value="GDP-L-FUCOSE SYNTHASE"/>
    <property type="match status" value="1"/>
</dbReference>
<evidence type="ECO:0000259" key="1">
    <source>
        <dbReference type="Pfam" id="PF01370"/>
    </source>
</evidence>
<organism evidence="2">
    <name type="scientific">viral metagenome</name>
    <dbReference type="NCBI Taxonomy" id="1070528"/>
    <lineage>
        <taxon>unclassified sequences</taxon>
        <taxon>metagenomes</taxon>
        <taxon>organismal metagenomes</taxon>
    </lineage>
</organism>
<dbReference type="InterPro" id="IPR001509">
    <property type="entry name" value="Epimerase_deHydtase"/>
</dbReference>
<dbReference type="Pfam" id="PF01370">
    <property type="entry name" value="Epimerase"/>
    <property type="match status" value="1"/>
</dbReference>
<dbReference type="AlphaFoldDB" id="A0A6H1ZY65"/>
<evidence type="ECO:0000313" key="2">
    <source>
        <dbReference type="EMBL" id="QJA52402.1"/>
    </source>
</evidence>
<dbReference type="PANTHER" id="PTHR43238">
    <property type="entry name" value="GDP-L-FUCOSE SYNTHASE"/>
    <property type="match status" value="1"/>
</dbReference>
<feature type="domain" description="NAD-dependent epimerase/dehydratase" evidence="1">
    <location>
        <begin position="15"/>
        <end position="214"/>
    </location>
</feature>